<evidence type="ECO:0000313" key="1">
    <source>
        <dbReference type="EMBL" id="GGH99202.1"/>
    </source>
</evidence>
<dbReference type="Proteomes" id="UP000818603">
    <property type="component" value="Unassembled WGS sequence"/>
</dbReference>
<dbReference type="RefSeq" id="WP_155140893.1">
    <property type="nucleotide sequence ID" value="NZ_BMGZ01000002.1"/>
</dbReference>
<reference evidence="1" key="3">
    <citation type="submission" date="2020-09" db="EMBL/GenBank/DDBJ databases">
        <authorList>
            <person name="Sun Q."/>
            <person name="Zhou Y."/>
        </authorList>
    </citation>
    <scope>NUCLEOTIDE SEQUENCE</scope>
    <source>
        <strain evidence="1">CGMCC 1.14984</strain>
    </source>
</reference>
<comment type="caution">
    <text evidence="1">The sequence shown here is derived from an EMBL/GenBank/DDBJ whole genome shotgun (WGS) entry which is preliminary data.</text>
</comment>
<proteinExistence type="predicted"/>
<reference evidence="1" key="1">
    <citation type="journal article" date="2014" name="Int. J. Syst. Evol. Microbiol.">
        <title>Complete genome sequence of Corynebacterium casei LMG S-19264T (=DSM 44701T), isolated from a smear-ripened cheese.</title>
        <authorList>
            <consortium name="US DOE Joint Genome Institute (JGI-PGF)"/>
            <person name="Walter F."/>
            <person name="Albersmeier A."/>
            <person name="Kalinowski J."/>
            <person name="Ruckert C."/>
        </authorList>
    </citation>
    <scope>NUCLEOTIDE SEQUENCE</scope>
    <source>
        <strain evidence="1">CGMCC 1.14984</strain>
    </source>
</reference>
<evidence type="ECO:0000313" key="4">
    <source>
        <dbReference type="Proteomes" id="UP000818603"/>
    </source>
</evidence>
<organism evidence="1 3">
    <name type="scientific">Aquisalinus luteolus</name>
    <dbReference type="NCBI Taxonomy" id="1566827"/>
    <lineage>
        <taxon>Bacteria</taxon>
        <taxon>Pseudomonadati</taxon>
        <taxon>Pseudomonadota</taxon>
        <taxon>Alphaproteobacteria</taxon>
        <taxon>Parvularculales</taxon>
        <taxon>Parvularculaceae</taxon>
        <taxon>Aquisalinus</taxon>
    </lineage>
</organism>
<evidence type="ECO:0000313" key="3">
    <source>
        <dbReference type="Proteomes" id="UP000621856"/>
    </source>
</evidence>
<gene>
    <name evidence="2" type="ORF">FF098_012250</name>
    <name evidence="1" type="ORF">GCM10011355_24600</name>
</gene>
<keyword evidence="4" id="KW-1185">Reference proteome</keyword>
<dbReference type="AlphaFoldDB" id="A0A8J3A3D1"/>
<protein>
    <submittedName>
        <fullName evidence="1">Uncharacterized protein</fullName>
    </submittedName>
</protein>
<sequence>MEFFLFFLIMGILAGIHSLHKRIDKLERLLSDEPLPGEAIPPDTTGRD</sequence>
<dbReference type="Proteomes" id="UP000621856">
    <property type="component" value="Unassembled WGS sequence"/>
</dbReference>
<name>A0A8J3A3D1_9PROT</name>
<reference evidence="2 4" key="2">
    <citation type="submission" date="2020-02" db="EMBL/GenBank/DDBJ databases">
        <title>Genome sequence of Parvularcula flava strain NH6-79.</title>
        <authorList>
            <person name="Abdul Karim M.H."/>
            <person name="Lam M.Q."/>
            <person name="Chen S.J."/>
            <person name="Yahya A."/>
            <person name="Shahir S."/>
            <person name="Shamsir M.S."/>
            <person name="Chong C.S."/>
        </authorList>
    </citation>
    <scope>NUCLEOTIDE SEQUENCE [LARGE SCALE GENOMIC DNA]</scope>
    <source>
        <strain evidence="2 4">NH6-79</strain>
    </source>
</reference>
<evidence type="ECO:0000313" key="2">
    <source>
        <dbReference type="EMBL" id="NHK28682.1"/>
    </source>
</evidence>
<dbReference type="EMBL" id="VCJR02000002">
    <property type="protein sequence ID" value="NHK28682.1"/>
    <property type="molecule type" value="Genomic_DNA"/>
</dbReference>
<accession>A0A8J3A3D1</accession>
<dbReference type="EMBL" id="BMGZ01000002">
    <property type="protein sequence ID" value="GGH99202.1"/>
    <property type="molecule type" value="Genomic_DNA"/>
</dbReference>